<evidence type="ECO:0000313" key="3">
    <source>
        <dbReference type="Proteomes" id="UP000177187"/>
    </source>
</evidence>
<keyword evidence="1" id="KW-0472">Membrane</keyword>
<feature type="transmembrane region" description="Helical" evidence="1">
    <location>
        <begin position="12"/>
        <end position="34"/>
    </location>
</feature>
<reference evidence="2 3" key="1">
    <citation type="journal article" date="2016" name="Nat. Commun.">
        <title>Thousands of microbial genomes shed light on interconnected biogeochemical processes in an aquifer system.</title>
        <authorList>
            <person name="Anantharaman K."/>
            <person name="Brown C.T."/>
            <person name="Hug L.A."/>
            <person name="Sharon I."/>
            <person name="Castelle C.J."/>
            <person name="Probst A.J."/>
            <person name="Thomas B.C."/>
            <person name="Singh A."/>
            <person name="Wilkins M.J."/>
            <person name="Karaoz U."/>
            <person name="Brodie E.L."/>
            <person name="Williams K.H."/>
            <person name="Hubbard S.S."/>
            <person name="Banfield J.F."/>
        </authorList>
    </citation>
    <scope>NUCLEOTIDE SEQUENCE [LARGE SCALE GENOMIC DNA]</scope>
</reference>
<dbReference type="NCBIfam" id="TIGR02532">
    <property type="entry name" value="IV_pilin_GFxxxE"/>
    <property type="match status" value="1"/>
</dbReference>
<accession>A0A1F5F2G9</accession>
<keyword evidence="1" id="KW-0812">Transmembrane</keyword>
<proteinExistence type="predicted"/>
<dbReference type="Proteomes" id="UP000177187">
    <property type="component" value="Unassembled WGS sequence"/>
</dbReference>
<comment type="caution">
    <text evidence="2">The sequence shown here is derived from an EMBL/GenBank/DDBJ whole genome shotgun (WGS) entry which is preliminary data.</text>
</comment>
<dbReference type="EMBL" id="MFAF01000112">
    <property type="protein sequence ID" value="OGD73871.1"/>
    <property type="molecule type" value="Genomic_DNA"/>
</dbReference>
<organism evidence="2 3">
    <name type="scientific">Candidatus Coatesbacteria bacterium RBG_13_66_14</name>
    <dbReference type="NCBI Taxonomy" id="1817816"/>
    <lineage>
        <taxon>Bacteria</taxon>
        <taxon>Candidatus Coatesiibacteriota</taxon>
    </lineage>
</organism>
<gene>
    <name evidence="2" type="ORF">A2Y64_00675</name>
</gene>
<dbReference type="Pfam" id="PF07963">
    <property type="entry name" value="N_methyl"/>
    <property type="match status" value="1"/>
</dbReference>
<sequence length="155" mass="16658">MPDSTTSQTGFSLIEMLIASAILLIGVTGILLAIPGAEEGVAAGGMAGRAALYAKERLDSLAALDPAELARGARLEPYSDSPEGLYTRRWWVLTAELEPDLEGERLAETLAEQGLVPGDFDLPTGFLRLKVELLWRPPGGRLERMEVGQLVTPSR</sequence>
<name>A0A1F5F2G9_9BACT</name>
<evidence type="ECO:0000313" key="2">
    <source>
        <dbReference type="EMBL" id="OGD73871.1"/>
    </source>
</evidence>
<dbReference type="InterPro" id="IPR012902">
    <property type="entry name" value="N_methyl_site"/>
</dbReference>
<dbReference type="AlphaFoldDB" id="A0A1F5F2G9"/>
<protein>
    <submittedName>
        <fullName evidence="2">Uncharacterized protein</fullName>
    </submittedName>
</protein>
<dbReference type="PROSITE" id="PS00409">
    <property type="entry name" value="PROKAR_NTER_METHYL"/>
    <property type="match status" value="1"/>
</dbReference>
<evidence type="ECO:0000256" key="1">
    <source>
        <dbReference type="SAM" id="Phobius"/>
    </source>
</evidence>
<keyword evidence="1" id="KW-1133">Transmembrane helix</keyword>